<feature type="domain" description="Peptidase S1" evidence="11">
    <location>
        <begin position="149"/>
        <end position="383"/>
    </location>
</feature>
<dbReference type="InterPro" id="IPR001314">
    <property type="entry name" value="Peptidase_S1A"/>
</dbReference>
<dbReference type="InterPro" id="IPR035914">
    <property type="entry name" value="Sperma_CUB_dom_sf"/>
</dbReference>
<evidence type="ECO:0000256" key="2">
    <source>
        <dbReference type="ARBA" id="ARBA00022525"/>
    </source>
</evidence>
<dbReference type="Gene3D" id="2.40.10.10">
    <property type="entry name" value="Trypsin-like serine proteases"/>
    <property type="match status" value="1"/>
</dbReference>
<dbReference type="AlphaFoldDB" id="A0A6B2EI46"/>
<feature type="domain" description="CUB" evidence="10">
    <location>
        <begin position="23"/>
        <end position="137"/>
    </location>
</feature>
<dbReference type="GO" id="GO:0035008">
    <property type="term" value="P:positive regulation of melanization defense response"/>
    <property type="evidence" value="ECO:0007669"/>
    <property type="project" value="UniProtKB-ARBA"/>
</dbReference>
<protein>
    <submittedName>
        <fullName evidence="12">Putative trypsin</fullName>
    </submittedName>
</protein>
<dbReference type="InterPro" id="IPR000859">
    <property type="entry name" value="CUB_dom"/>
</dbReference>
<dbReference type="InterPro" id="IPR018114">
    <property type="entry name" value="TRYPSIN_HIS"/>
</dbReference>
<comment type="subcellular location">
    <subcellularLocation>
        <location evidence="1">Secreted</location>
    </subcellularLocation>
</comment>
<accession>A0A6B2EI46</accession>
<dbReference type="Pfam" id="PF00431">
    <property type="entry name" value="CUB"/>
    <property type="match status" value="1"/>
</dbReference>
<dbReference type="PANTHER" id="PTHR24252:SF7">
    <property type="entry name" value="HYALIN"/>
    <property type="match status" value="1"/>
</dbReference>
<evidence type="ECO:0000256" key="7">
    <source>
        <dbReference type="ARBA" id="ARBA00024195"/>
    </source>
</evidence>
<dbReference type="GO" id="GO:0050832">
    <property type="term" value="P:defense response to fungus"/>
    <property type="evidence" value="ECO:0007669"/>
    <property type="project" value="UniProtKB-ARBA"/>
</dbReference>
<dbReference type="CDD" id="cd00190">
    <property type="entry name" value="Tryp_SPc"/>
    <property type="match status" value="1"/>
</dbReference>
<keyword evidence="9" id="KW-0732">Signal</keyword>
<dbReference type="GO" id="GO:0006508">
    <property type="term" value="P:proteolysis"/>
    <property type="evidence" value="ECO:0007669"/>
    <property type="project" value="UniProtKB-KW"/>
</dbReference>
<keyword evidence="2" id="KW-0964">Secreted</keyword>
<dbReference type="SMART" id="SM00020">
    <property type="entry name" value="Tryp_SPc"/>
    <property type="match status" value="1"/>
</dbReference>
<comment type="similarity">
    <text evidence="7">Belongs to the peptidase S1 family. CLIP subfamily.</text>
</comment>
<dbReference type="PROSITE" id="PS00134">
    <property type="entry name" value="TRYPSIN_HIS"/>
    <property type="match status" value="1"/>
</dbReference>
<keyword evidence="3" id="KW-0645">Protease</keyword>
<dbReference type="PROSITE" id="PS01180">
    <property type="entry name" value="CUB"/>
    <property type="match status" value="1"/>
</dbReference>
<dbReference type="PROSITE" id="PS50240">
    <property type="entry name" value="TRYPSIN_DOM"/>
    <property type="match status" value="1"/>
</dbReference>
<evidence type="ECO:0000313" key="12">
    <source>
        <dbReference type="EMBL" id="NBJ62775.1"/>
    </source>
</evidence>
<dbReference type="SUPFAM" id="SSF50494">
    <property type="entry name" value="Trypsin-like serine proteases"/>
    <property type="match status" value="1"/>
</dbReference>
<reference evidence="12" key="1">
    <citation type="submission" date="2019-10" db="EMBL/GenBank/DDBJ databases">
        <title>Short sand fly seasons in Tbilisi, Georgia, hinder development of host immunity to saliva of the visceral leishmaniasis vector Phlebotomus kandelakii.</title>
        <authorList>
            <person name="Oliveira F."/>
            <person name="Giorgobiani E."/>
            <person name="Guimaraes-Costa A.B."/>
            <person name="Abdeladhim M."/>
            <person name="Oristian J."/>
            <person name="Tskhvaradze L."/>
            <person name="Tsertsvadze N."/>
            <person name="Zakalashvili M."/>
            <person name="Valenzuela J.G."/>
            <person name="Kamhawi S."/>
        </authorList>
    </citation>
    <scope>NUCLEOTIDE SEQUENCE</scope>
    <source>
        <strain evidence="12">Wild-capture in Tbilisi</strain>
        <tissue evidence="12">Salivary glands</tissue>
    </source>
</reference>
<dbReference type="CDD" id="cd00041">
    <property type="entry name" value="CUB"/>
    <property type="match status" value="1"/>
</dbReference>
<sequence length="390" mass="42380">MKDTLQAVILGWLVVLVTAQQGCDFRQNIVAGRSYDIFSPGFPNRYTGAQNCRWTAIAPAGMIVHIECNVMELPTSTNCRNDRILISREGLTSLSGATSNCGTRRFSDQAIGNTLVVGFRTPRTSRGGRFLCTITARPCQCGRRRTTRIVGGTEAGVNEFPMMAGLVDSRIGRVICGATIISNRHALTAAHCTRNVPVTRAGLLIGEHDVTTGAETPYTQLLTIARYIVHPSFRDNPSRNDIALVQPRTLIFFNAGVSPVCLPFAERSNTFQGARVEATGWGTTDFGGPQSSRLRRVTLDVVANSVCTSRLNNPNILTSHLCTFTPGRDTCQNDSGGPLMWTNPRNGLLYLSSLASFGVQCGTQPSVNTRITSFLTWIQQNTAGVQYCNP</sequence>
<feature type="chain" id="PRO_5025527420" evidence="9">
    <location>
        <begin position="20"/>
        <end position="390"/>
    </location>
</feature>
<dbReference type="InterPro" id="IPR009003">
    <property type="entry name" value="Peptidase_S1_PA"/>
</dbReference>
<dbReference type="InterPro" id="IPR043504">
    <property type="entry name" value="Peptidase_S1_PA_chymotrypsin"/>
</dbReference>
<evidence type="ECO:0000256" key="3">
    <source>
        <dbReference type="ARBA" id="ARBA00022670"/>
    </source>
</evidence>
<evidence type="ECO:0000256" key="5">
    <source>
        <dbReference type="ARBA" id="ARBA00022825"/>
    </source>
</evidence>
<dbReference type="PANTHER" id="PTHR24252">
    <property type="entry name" value="ACROSIN-RELATED"/>
    <property type="match status" value="1"/>
</dbReference>
<dbReference type="Gene3D" id="2.60.120.290">
    <property type="entry name" value="Spermadhesin, CUB domain"/>
    <property type="match status" value="1"/>
</dbReference>
<evidence type="ECO:0000256" key="6">
    <source>
        <dbReference type="ARBA" id="ARBA00023157"/>
    </source>
</evidence>
<keyword evidence="5" id="KW-0720">Serine protease</keyword>
<evidence type="ECO:0000259" key="10">
    <source>
        <dbReference type="PROSITE" id="PS01180"/>
    </source>
</evidence>
<dbReference type="PRINTS" id="PR00722">
    <property type="entry name" value="CHYMOTRYPSIN"/>
</dbReference>
<dbReference type="GO" id="GO:0004252">
    <property type="term" value="F:serine-type endopeptidase activity"/>
    <property type="evidence" value="ECO:0007669"/>
    <property type="project" value="InterPro"/>
</dbReference>
<name>A0A6B2EI46_9DIPT</name>
<dbReference type="SMART" id="SM00042">
    <property type="entry name" value="CUB"/>
    <property type="match status" value="1"/>
</dbReference>
<keyword evidence="4" id="KW-0378">Hydrolase</keyword>
<evidence type="ECO:0000256" key="4">
    <source>
        <dbReference type="ARBA" id="ARBA00022801"/>
    </source>
</evidence>
<evidence type="ECO:0000256" key="1">
    <source>
        <dbReference type="ARBA" id="ARBA00004613"/>
    </source>
</evidence>
<dbReference type="InterPro" id="IPR001254">
    <property type="entry name" value="Trypsin_dom"/>
</dbReference>
<dbReference type="SUPFAM" id="SSF49854">
    <property type="entry name" value="Spermadhesin, CUB domain"/>
    <property type="match status" value="1"/>
</dbReference>
<dbReference type="FunFam" id="2.40.10.10:FF:000015">
    <property type="entry name" value="Atrial natriuretic peptide-converting enzyme"/>
    <property type="match status" value="1"/>
</dbReference>
<evidence type="ECO:0000259" key="11">
    <source>
        <dbReference type="PROSITE" id="PS50240"/>
    </source>
</evidence>
<dbReference type="Pfam" id="PF00089">
    <property type="entry name" value="Trypsin"/>
    <property type="match status" value="1"/>
</dbReference>
<dbReference type="GO" id="GO:0005576">
    <property type="term" value="C:extracellular region"/>
    <property type="evidence" value="ECO:0007669"/>
    <property type="project" value="UniProtKB-SubCell"/>
</dbReference>
<dbReference type="GO" id="GO:0160032">
    <property type="term" value="P:Toll receptor ligand protein activation cascade"/>
    <property type="evidence" value="ECO:0007669"/>
    <property type="project" value="UniProtKB-ARBA"/>
</dbReference>
<dbReference type="EMBL" id="GIFK01005072">
    <property type="protein sequence ID" value="NBJ62775.1"/>
    <property type="molecule type" value="Transcribed_RNA"/>
</dbReference>
<proteinExistence type="inferred from homology"/>
<keyword evidence="6" id="KW-1015">Disulfide bond</keyword>
<comment type="caution">
    <text evidence="8">Lacks conserved residue(s) required for the propagation of feature annotation.</text>
</comment>
<organism evidence="12">
    <name type="scientific">Phlebotomus kandelakii</name>
    <dbReference type="NCBI Taxonomy" id="1109342"/>
    <lineage>
        <taxon>Eukaryota</taxon>
        <taxon>Metazoa</taxon>
        <taxon>Ecdysozoa</taxon>
        <taxon>Arthropoda</taxon>
        <taxon>Hexapoda</taxon>
        <taxon>Insecta</taxon>
        <taxon>Pterygota</taxon>
        <taxon>Neoptera</taxon>
        <taxon>Endopterygota</taxon>
        <taxon>Diptera</taxon>
        <taxon>Nematocera</taxon>
        <taxon>Psychodoidea</taxon>
        <taxon>Psychodidae</taxon>
        <taxon>Phlebotomus</taxon>
        <taxon>Larroussius</taxon>
    </lineage>
</organism>
<evidence type="ECO:0000256" key="8">
    <source>
        <dbReference type="PROSITE-ProRule" id="PRU00059"/>
    </source>
</evidence>
<evidence type="ECO:0000256" key="9">
    <source>
        <dbReference type="SAM" id="SignalP"/>
    </source>
</evidence>
<feature type="signal peptide" evidence="9">
    <location>
        <begin position="1"/>
        <end position="19"/>
    </location>
</feature>